<name>A0A9W9ZTE7_9CNID</name>
<comment type="caution">
    <text evidence="1">The sequence shown here is derived from an EMBL/GenBank/DDBJ whole genome shotgun (WGS) entry which is preliminary data.</text>
</comment>
<dbReference type="OrthoDB" id="6512834at2759"/>
<dbReference type="Proteomes" id="UP001163046">
    <property type="component" value="Unassembled WGS sequence"/>
</dbReference>
<keyword evidence="2" id="KW-1185">Reference proteome</keyword>
<evidence type="ECO:0000313" key="1">
    <source>
        <dbReference type="EMBL" id="KAJ7386723.1"/>
    </source>
</evidence>
<protein>
    <submittedName>
        <fullName evidence="1">Uncharacterized protein</fullName>
    </submittedName>
</protein>
<gene>
    <name evidence="1" type="ORF">OS493_006735</name>
</gene>
<reference evidence="1" key="1">
    <citation type="submission" date="2023-01" db="EMBL/GenBank/DDBJ databases">
        <title>Genome assembly of the deep-sea coral Lophelia pertusa.</title>
        <authorList>
            <person name="Herrera S."/>
            <person name="Cordes E."/>
        </authorList>
    </citation>
    <scope>NUCLEOTIDE SEQUENCE</scope>
    <source>
        <strain evidence="1">USNM1676648</strain>
        <tissue evidence="1">Polyp</tissue>
    </source>
</reference>
<dbReference type="PANTHER" id="PTHR31025:SF9">
    <property type="entry name" value="SI:DKEY-286J15.1"/>
    <property type="match status" value="1"/>
</dbReference>
<sequence>MSLTERALEILIPIIGHQMKFLLALEKEKECSAASTADNNEESKVSAQVVDKTLPCDKEVVKQTRYPTKDQLTAVAELVVRMYPGRKDKSVGTGYDSWFVQLYKKFRNERKCLVDDPEVILRKKAKTGTTVVSVSSKLRRGAINWEPPYPEGEDESSMKKHREALQIEWLRARPDKEKIDKRMMLTFPDRRRLMNKKVDLTEVKAEYPALFDYSQVECTCMYIYMSAFIIL</sequence>
<proteinExistence type="predicted"/>
<evidence type="ECO:0000313" key="2">
    <source>
        <dbReference type="Proteomes" id="UP001163046"/>
    </source>
</evidence>
<organism evidence="1 2">
    <name type="scientific">Desmophyllum pertusum</name>
    <dbReference type="NCBI Taxonomy" id="174260"/>
    <lineage>
        <taxon>Eukaryota</taxon>
        <taxon>Metazoa</taxon>
        <taxon>Cnidaria</taxon>
        <taxon>Anthozoa</taxon>
        <taxon>Hexacorallia</taxon>
        <taxon>Scleractinia</taxon>
        <taxon>Caryophylliina</taxon>
        <taxon>Caryophylliidae</taxon>
        <taxon>Desmophyllum</taxon>
    </lineage>
</organism>
<dbReference type="AlphaFoldDB" id="A0A9W9ZTE7"/>
<dbReference type="EMBL" id="MU825875">
    <property type="protein sequence ID" value="KAJ7386723.1"/>
    <property type="molecule type" value="Genomic_DNA"/>
</dbReference>
<accession>A0A9W9ZTE7</accession>
<dbReference type="PANTHER" id="PTHR31025">
    <property type="entry name" value="SI:CH211-196P9.1-RELATED"/>
    <property type="match status" value="1"/>
</dbReference>